<dbReference type="EC" id="2.7.13.3" evidence="2"/>
<comment type="catalytic activity">
    <reaction evidence="1">
        <text>ATP + protein L-histidine = ADP + protein N-phospho-L-histidine.</text>
        <dbReference type="EC" id="2.7.13.3"/>
    </reaction>
</comment>
<organism evidence="11 12">
    <name type="scientific">Pseudonocardia aurantiaca</name>
    <dbReference type="NCBI Taxonomy" id="75290"/>
    <lineage>
        <taxon>Bacteria</taxon>
        <taxon>Bacillati</taxon>
        <taxon>Actinomycetota</taxon>
        <taxon>Actinomycetes</taxon>
        <taxon>Pseudonocardiales</taxon>
        <taxon>Pseudonocardiaceae</taxon>
        <taxon>Pseudonocardia</taxon>
    </lineage>
</organism>
<evidence type="ECO:0000256" key="7">
    <source>
        <dbReference type="ARBA" id="ARBA00022840"/>
    </source>
</evidence>
<dbReference type="Pfam" id="PF02518">
    <property type="entry name" value="HATPase_c"/>
    <property type="match status" value="1"/>
</dbReference>
<dbReference type="InterPro" id="IPR000700">
    <property type="entry name" value="PAS-assoc_C"/>
</dbReference>
<dbReference type="PROSITE" id="PS50113">
    <property type="entry name" value="PAC"/>
    <property type="match status" value="1"/>
</dbReference>
<protein>
    <recommendedName>
        <fullName evidence="2">histidine kinase</fullName>
        <ecNumber evidence="2">2.7.13.3</ecNumber>
    </recommendedName>
</protein>
<dbReference type="NCBIfam" id="TIGR00229">
    <property type="entry name" value="sensory_box"/>
    <property type="match status" value="1"/>
</dbReference>
<keyword evidence="12" id="KW-1185">Reference proteome</keyword>
<dbReference type="SUPFAM" id="SSF55874">
    <property type="entry name" value="ATPase domain of HSP90 chaperone/DNA topoisomerase II/histidine kinase"/>
    <property type="match status" value="1"/>
</dbReference>
<dbReference type="InterPro" id="IPR029016">
    <property type="entry name" value="GAF-like_dom_sf"/>
</dbReference>
<name>A0ABW4FJR1_9PSEU</name>
<dbReference type="CDD" id="cd16917">
    <property type="entry name" value="HATPase_UhpB-NarQ-NarX-like"/>
    <property type="match status" value="1"/>
</dbReference>
<dbReference type="PANTHER" id="PTHR24421">
    <property type="entry name" value="NITRATE/NITRITE SENSOR PROTEIN NARX-RELATED"/>
    <property type="match status" value="1"/>
</dbReference>
<dbReference type="EMBL" id="JBHUCP010000009">
    <property type="protein sequence ID" value="MFD1530844.1"/>
    <property type="molecule type" value="Genomic_DNA"/>
</dbReference>
<evidence type="ECO:0000313" key="11">
    <source>
        <dbReference type="EMBL" id="MFD1530844.1"/>
    </source>
</evidence>
<keyword evidence="6" id="KW-0418">Kinase</keyword>
<dbReference type="InterPro" id="IPR001610">
    <property type="entry name" value="PAC"/>
</dbReference>
<dbReference type="Proteomes" id="UP001597145">
    <property type="component" value="Unassembled WGS sequence"/>
</dbReference>
<dbReference type="Gene3D" id="3.30.450.20">
    <property type="entry name" value="PAS domain"/>
    <property type="match status" value="1"/>
</dbReference>
<dbReference type="Gene3D" id="3.30.565.10">
    <property type="entry name" value="Histidine kinase-like ATPase, C-terminal domain"/>
    <property type="match status" value="1"/>
</dbReference>
<dbReference type="InterPro" id="IPR003594">
    <property type="entry name" value="HATPase_dom"/>
</dbReference>
<feature type="coiled-coil region" evidence="9">
    <location>
        <begin position="142"/>
        <end position="169"/>
    </location>
</feature>
<dbReference type="Gene3D" id="2.10.70.100">
    <property type="match status" value="1"/>
</dbReference>
<keyword evidence="9" id="KW-0175">Coiled coil</keyword>
<evidence type="ECO:0000256" key="8">
    <source>
        <dbReference type="ARBA" id="ARBA00023012"/>
    </source>
</evidence>
<comment type="caution">
    <text evidence="11">The sequence shown here is derived from an EMBL/GenBank/DDBJ whole genome shotgun (WGS) entry which is preliminary data.</text>
</comment>
<evidence type="ECO:0000313" key="12">
    <source>
        <dbReference type="Proteomes" id="UP001597145"/>
    </source>
</evidence>
<evidence type="ECO:0000256" key="5">
    <source>
        <dbReference type="ARBA" id="ARBA00022741"/>
    </source>
</evidence>
<dbReference type="SUPFAM" id="SSF55785">
    <property type="entry name" value="PYP-like sensor domain (PAS domain)"/>
    <property type="match status" value="1"/>
</dbReference>
<keyword evidence="7" id="KW-0067">ATP-binding</keyword>
<evidence type="ECO:0000256" key="9">
    <source>
        <dbReference type="SAM" id="Coils"/>
    </source>
</evidence>
<evidence type="ECO:0000256" key="6">
    <source>
        <dbReference type="ARBA" id="ARBA00022777"/>
    </source>
</evidence>
<keyword evidence="8" id="KW-0902">Two-component regulatory system</keyword>
<dbReference type="SMART" id="SM00387">
    <property type="entry name" value="HATPase_c"/>
    <property type="match status" value="1"/>
</dbReference>
<dbReference type="Gene3D" id="1.20.5.1930">
    <property type="match status" value="1"/>
</dbReference>
<keyword evidence="3" id="KW-0597">Phosphoprotein</keyword>
<gene>
    <name evidence="11" type="ORF">ACFSCY_15470</name>
</gene>
<dbReference type="SUPFAM" id="SSF55781">
    <property type="entry name" value="GAF domain-like"/>
    <property type="match status" value="2"/>
</dbReference>
<reference evidence="12" key="1">
    <citation type="journal article" date="2019" name="Int. J. Syst. Evol. Microbiol.">
        <title>The Global Catalogue of Microorganisms (GCM) 10K type strain sequencing project: providing services to taxonomists for standard genome sequencing and annotation.</title>
        <authorList>
            <consortium name="The Broad Institute Genomics Platform"/>
            <consortium name="The Broad Institute Genome Sequencing Center for Infectious Disease"/>
            <person name="Wu L."/>
            <person name="Ma J."/>
        </authorList>
    </citation>
    <scope>NUCLEOTIDE SEQUENCE [LARGE SCALE GENOMIC DNA]</scope>
    <source>
        <strain evidence="12">JCM 12165</strain>
    </source>
</reference>
<dbReference type="InterPro" id="IPR036890">
    <property type="entry name" value="HATPase_C_sf"/>
</dbReference>
<dbReference type="RefSeq" id="WP_343970731.1">
    <property type="nucleotide sequence ID" value="NZ_BAAAJG010000002.1"/>
</dbReference>
<keyword evidence="4" id="KW-0808">Transferase</keyword>
<dbReference type="PANTHER" id="PTHR24421:SF10">
    <property type="entry name" value="NITRATE_NITRITE SENSOR PROTEIN NARQ"/>
    <property type="match status" value="1"/>
</dbReference>
<dbReference type="InterPro" id="IPR013655">
    <property type="entry name" value="PAS_fold_3"/>
</dbReference>
<evidence type="ECO:0000256" key="3">
    <source>
        <dbReference type="ARBA" id="ARBA00022553"/>
    </source>
</evidence>
<dbReference type="InterPro" id="IPR011712">
    <property type="entry name" value="Sig_transdc_His_kin_sub3_dim/P"/>
</dbReference>
<dbReference type="InterPro" id="IPR035965">
    <property type="entry name" value="PAS-like_dom_sf"/>
</dbReference>
<accession>A0ABW4FJR1</accession>
<evidence type="ECO:0000259" key="10">
    <source>
        <dbReference type="PROSITE" id="PS50113"/>
    </source>
</evidence>
<dbReference type="SMART" id="SM00086">
    <property type="entry name" value="PAC"/>
    <property type="match status" value="1"/>
</dbReference>
<dbReference type="Gene3D" id="3.30.450.40">
    <property type="match status" value="1"/>
</dbReference>
<sequence length="700" mass="76731">MLRDLVALSAVPTAWVGRAPAAVAAGLADALIDLMWLDFVFVRLCVPGSPDGVDITRGTAWKKFPEWLDSHLDESGRLSAMTIVPDVDAAGEPCRGVVMPIGVDTEGGVVAAAAAQRTEFPTEIDILLLRLAANHAATAFQSARLVDDRRRAEEEVRKARNDLEVKVAERTAELRRIEAYLAEAQRLTHTGTAAFDVATGQFTHSSDEHSRLYGFDPERGVPSLEEFRQRIHPDDRAKFDAAHERGIREARSIDLEIRILPPQGALRYLHVISHPLLTTAGDVQEFLGTVVDVTERKHAEEEHWAQLWFLESMDRVDRAIQGASDLEQMMADVLDVALEAFACDRAWLIYPCDPDAASHEVLMERTRPEYPGAFALGVEIPNDAAIVEAFRITLASSGPVRFDPESDCMPPAQSAARFNVKSMMCLAVYPKVDRPYSFGLHQCSYARVWTPQEERLFHEIGRRLADGLDTLSMFRNLRESERNLERSRAELAASRARIVTAADETRRQIERDLHDGVQQRLVSLALVQRSAEAMVPDELPELRAQLSRVVDGLTGALDELREISRGIHPAILAHGGLGAALKTLARRSAVPVELEVNTETRPPEPVETAVYYVVSEALTNTAKHAQATEVHVVVEARDGVLEVSIRDDGCGGADPHRGSGLIGLTDRIDALGGTIEVVSPVGQGTTLLITLPIEAGQGAP</sequence>
<dbReference type="Pfam" id="PF08447">
    <property type="entry name" value="PAS_3"/>
    <property type="match status" value="1"/>
</dbReference>
<evidence type="ECO:0000256" key="2">
    <source>
        <dbReference type="ARBA" id="ARBA00012438"/>
    </source>
</evidence>
<dbReference type="Pfam" id="PF07730">
    <property type="entry name" value="HisKA_3"/>
    <property type="match status" value="1"/>
</dbReference>
<evidence type="ECO:0000256" key="1">
    <source>
        <dbReference type="ARBA" id="ARBA00000085"/>
    </source>
</evidence>
<proteinExistence type="predicted"/>
<evidence type="ECO:0000256" key="4">
    <source>
        <dbReference type="ARBA" id="ARBA00022679"/>
    </source>
</evidence>
<dbReference type="InterPro" id="IPR050482">
    <property type="entry name" value="Sensor_HK_TwoCompSys"/>
</dbReference>
<dbReference type="CDD" id="cd00130">
    <property type="entry name" value="PAS"/>
    <property type="match status" value="1"/>
</dbReference>
<dbReference type="InterPro" id="IPR000014">
    <property type="entry name" value="PAS"/>
</dbReference>
<keyword evidence="5" id="KW-0547">Nucleotide-binding</keyword>
<feature type="domain" description="PAC" evidence="10">
    <location>
        <begin position="253"/>
        <end position="305"/>
    </location>
</feature>